<feature type="compositionally biased region" description="Basic and acidic residues" evidence="1">
    <location>
        <begin position="93"/>
        <end position="110"/>
    </location>
</feature>
<proteinExistence type="predicted"/>
<protein>
    <submittedName>
        <fullName evidence="2">Uncharacterized protein</fullName>
    </submittedName>
</protein>
<name>F2TVJ0_SALR5</name>
<evidence type="ECO:0000256" key="1">
    <source>
        <dbReference type="SAM" id="MobiDB-lite"/>
    </source>
</evidence>
<dbReference type="RefSeq" id="XP_004998658.1">
    <property type="nucleotide sequence ID" value="XM_004998601.1"/>
</dbReference>
<dbReference type="Pfam" id="PF14943">
    <property type="entry name" value="MRP-S26"/>
    <property type="match status" value="1"/>
</dbReference>
<dbReference type="KEGG" id="sre:PTSG_00102"/>
<dbReference type="GO" id="GO:0005763">
    <property type="term" value="C:mitochondrial small ribosomal subunit"/>
    <property type="evidence" value="ECO:0007669"/>
    <property type="project" value="InterPro"/>
</dbReference>
<dbReference type="InParanoid" id="F2TVJ0"/>
<gene>
    <name evidence="2" type="ORF">PTSG_00102</name>
</gene>
<feature type="compositionally biased region" description="Basic and acidic residues" evidence="1">
    <location>
        <begin position="72"/>
        <end position="85"/>
    </location>
</feature>
<feature type="region of interest" description="Disordered" evidence="1">
    <location>
        <begin position="72"/>
        <end position="110"/>
    </location>
</feature>
<organism evidence="3">
    <name type="scientific">Salpingoeca rosetta (strain ATCC 50818 / BSB-021)</name>
    <dbReference type="NCBI Taxonomy" id="946362"/>
    <lineage>
        <taxon>Eukaryota</taxon>
        <taxon>Choanoflagellata</taxon>
        <taxon>Craspedida</taxon>
        <taxon>Salpingoecidae</taxon>
        <taxon>Salpingoeca</taxon>
    </lineage>
</organism>
<dbReference type="Proteomes" id="UP000007799">
    <property type="component" value="Unassembled WGS sequence"/>
</dbReference>
<sequence length="218" mass="24697">MMLAALTRRVGGVSARSSMVPVAAGRGVVGPAVVAAARALHVSGAAWRKPTPFVIERKRWQEAVSSLRKEVMQQHGEKTKAHHEQQSTQAASKEAKAQQRRALREAAREEKRKKTQLFLDGIASVRKELKLIKIRQGQERYAMDQAKKREHAKRMIQKKMEERVAYITETDAAELERAVLDRIHEPVKYDFFVDTPKPNTARRISSVLSGFDTVFQRT</sequence>
<reference evidence="2" key="1">
    <citation type="submission" date="2009-08" db="EMBL/GenBank/DDBJ databases">
        <title>Annotation of Salpingoeca rosetta.</title>
        <authorList>
            <consortium name="The Broad Institute Genome Sequencing Platform"/>
            <person name="Russ C."/>
            <person name="Cuomo C."/>
            <person name="Burger G."/>
            <person name="Gray M.W."/>
            <person name="Holland P.W.H."/>
            <person name="King N."/>
            <person name="Lang F.B.F."/>
            <person name="Roger A.J."/>
            <person name="Ruiz-Trillo I."/>
            <person name="Young S.K."/>
            <person name="Zeng Q."/>
            <person name="Gargeya S."/>
            <person name="Alvarado L."/>
            <person name="Berlin A."/>
            <person name="Chapman S.B."/>
            <person name="Chen Z."/>
            <person name="Freedman E."/>
            <person name="Gellesch M."/>
            <person name="Goldberg J."/>
            <person name="Griggs A."/>
            <person name="Gujja S."/>
            <person name="Heilman E."/>
            <person name="Heiman D."/>
            <person name="Howarth C."/>
            <person name="Mehta T."/>
            <person name="Neiman D."/>
            <person name="Pearson M."/>
            <person name="Roberts A."/>
            <person name="Saif S."/>
            <person name="Shea T."/>
            <person name="Shenoy N."/>
            <person name="Sisk P."/>
            <person name="Stolte C."/>
            <person name="Sykes S."/>
            <person name="White J."/>
            <person name="Yandava C."/>
            <person name="Haas B."/>
            <person name="Nusbaum C."/>
            <person name="Birren B."/>
        </authorList>
    </citation>
    <scope>NUCLEOTIDE SEQUENCE [LARGE SCALE GENOMIC DNA]</scope>
    <source>
        <strain evidence="2">ATCC 50818</strain>
    </source>
</reference>
<keyword evidence="3" id="KW-1185">Reference proteome</keyword>
<dbReference type="AlphaFoldDB" id="F2TVJ0"/>
<evidence type="ECO:0000313" key="2">
    <source>
        <dbReference type="EMBL" id="EGD72086.1"/>
    </source>
</evidence>
<dbReference type="InterPro" id="IPR026140">
    <property type="entry name" value="Ribosomal_mS26"/>
</dbReference>
<dbReference type="GeneID" id="16067480"/>
<evidence type="ECO:0000313" key="3">
    <source>
        <dbReference type="Proteomes" id="UP000007799"/>
    </source>
</evidence>
<dbReference type="EMBL" id="GL832955">
    <property type="protein sequence ID" value="EGD72086.1"/>
    <property type="molecule type" value="Genomic_DNA"/>
</dbReference>
<accession>F2TVJ0</accession>